<dbReference type="InterPro" id="IPR039277">
    <property type="entry name" value="VOZ1/VOZ2"/>
</dbReference>
<comment type="caution">
    <text evidence="2">The sequence shown here is derived from an EMBL/GenBank/DDBJ whole genome shotgun (WGS) entry which is preliminary data.</text>
</comment>
<dbReference type="Proteomes" id="UP000092600">
    <property type="component" value="Unassembled WGS sequence"/>
</dbReference>
<evidence type="ECO:0000313" key="3">
    <source>
        <dbReference type="Proteomes" id="UP000092600"/>
    </source>
</evidence>
<organism evidence="2 3">
    <name type="scientific">Ananas comosus</name>
    <name type="common">Pineapple</name>
    <name type="synonym">Ananas ananas</name>
    <dbReference type="NCBI Taxonomy" id="4615"/>
    <lineage>
        <taxon>Eukaryota</taxon>
        <taxon>Viridiplantae</taxon>
        <taxon>Streptophyta</taxon>
        <taxon>Embryophyta</taxon>
        <taxon>Tracheophyta</taxon>
        <taxon>Spermatophyta</taxon>
        <taxon>Magnoliopsida</taxon>
        <taxon>Liliopsida</taxon>
        <taxon>Poales</taxon>
        <taxon>Bromeliaceae</taxon>
        <taxon>Bromelioideae</taxon>
        <taxon>Ananas</taxon>
    </lineage>
</organism>
<dbReference type="PANTHER" id="PTHR33873:SF15">
    <property type="entry name" value="TRANSCRIPTION FACTOR VOZ2"/>
    <property type="match status" value="1"/>
</dbReference>
<dbReference type="GO" id="GO:0043565">
    <property type="term" value="F:sequence-specific DNA binding"/>
    <property type="evidence" value="ECO:0007669"/>
    <property type="project" value="TreeGrafter"/>
</dbReference>
<gene>
    <name evidence="2" type="ORF">ACMD2_05120</name>
</gene>
<dbReference type="STRING" id="4615.A0A199UL05"/>
<evidence type="ECO:0000256" key="1">
    <source>
        <dbReference type="SAM" id="MobiDB-lite"/>
    </source>
</evidence>
<sequence>MPRTEEEEDDDDDDDDYQNPGGGERVHGFDRLSFSSDHLLRLLAALDLSSSSAAAAAAVVSAATLREESRGEIAAAVTEAAAEAMGRGSRSASHQVFKDKAKNRVDDLQGMFSDLQSARRESRGADAAVLEEQVHQMLREWKAELNEASPAASLLGNSQDLLPSETLRLLQLSEEEDDATSKLAAGVPKPEPEDAAQRDVGVVQANGGTDVFHENYYVNQELPDNAFLYADDYKSNLHTDSNPNIMNCFDGPSHLEYQQYNVHQELSHNPYLDINTSEQNTSDAFPHMSDLLATICPPPSAFLGPKCALWDCPRPAQGSEWCQDYCISLHATLALNEGHPGMAPVIRPGGIDLKDGPLLPLLLQKHEGRMLVSLYVKGCNCKVSMECS</sequence>
<dbReference type="GO" id="GO:0048578">
    <property type="term" value="P:positive regulation of long-day photoperiodism, flowering"/>
    <property type="evidence" value="ECO:0007669"/>
    <property type="project" value="InterPro"/>
</dbReference>
<name>A0A199UL05_ANACO</name>
<dbReference type="EMBL" id="LSRQ01006999">
    <property type="protein sequence ID" value="OAY65408.1"/>
    <property type="molecule type" value="Genomic_DNA"/>
</dbReference>
<proteinExistence type="predicted"/>
<dbReference type="PANTHER" id="PTHR33873">
    <property type="entry name" value="TRANSCRIPTION FACTOR VOZ1"/>
    <property type="match status" value="1"/>
</dbReference>
<feature type="compositionally biased region" description="Acidic residues" evidence="1">
    <location>
        <begin position="1"/>
        <end position="17"/>
    </location>
</feature>
<accession>A0A199UL05</accession>
<dbReference type="AlphaFoldDB" id="A0A199UL05"/>
<protein>
    <submittedName>
        <fullName evidence="2">Transcription factor VOZ1</fullName>
    </submittedName>
</protein>
<dbReference type="GO" id="GO:0005634">
    <property type="term" value="C:nucleus"/>
    <property type="evidence" value="ECO:0007669"/>
    <property type="project" value="TreeGrafter"/>
</dbReference>
<dbReference type="GO" id="GO:0045893">
    <property type="term" value="P:positive regulation of DNA-templated transcription"/>
    <property type="evidence" value="ECO:0007669"/>
    <property type="project" value="TreeGrafter"/>
</dbReference>
<reference evidence="2 3" key="1">
    <citation type="journal article" date="2016" name="DNA Res.">
        <title>The draft genome of MD-2 pineapple using hybrid error correction of long reads.</title>
        <authorList>
            <person name="Redwan R.M."/>
            <person name="Saidin A."/>
            <person name="Kumar S.V."/>
        </authorList>
    </citation>
    <scope>NUCLEOTIDE SEQUENCE [LARGE SCALE GENOMIC DNA]</scope>
    <source>
        <strain evidence="3">cv. MD2</strain>
        <tissue evidence="2">Leaf</tissue>
    </source>
</reference>
<evidence type="ECO:0000313" key="2">
    <source>
        <dbReference type="EMBL" id="OAY65408.1"/>
    </source>
</evidence>
<feature type="region of interest" description="Disordered" evidence="1">
    <location>
        <begin position="1"/>
        <end position="29"/>
    </location>
</feature>